<proteinExistence type="predicted"/>
<dbReference type="InterPro" id="IPR013785">
    <property type="entry name" value="Aldolase_TIM"/>
</dbReference>
<evidence type="ECO:0000313" key="1">
    <source>
        <dbReference type="EMBL" id="WIM68177.1"/>
    </source>
</evidence>
<reference evidence="1 2" key="1">
    <citation type="submission" date="2023-05" db="EMBL/GenBank/DDBJ databases">
        <title>Corynebacterium suedekumii sp. nov. and Corynebacterium breve sp. nov. isolated from raw cow's milk.</title>
        <authorList>
            <person name="Baer M.K."/>
            <person name="Mehl L."/>
            <person name="Hellmuth R."/>
            <person name="Marke G."/>
            <person name="Lipski A."/>
        </authorList>
    </citation>
    <scope>NUCLEOTIDE SEQUENCE [LARGE SCALE GENOMIC DNA]</scope>
    <source>
        <strain evidence="1 2">R4</strain>
    </source>
</reference>
<keyword evidence="1" id="KW-0378">Hydrolase</keyword>
<dbReference type="Pfam" id="PF14885">
    <property type="entry name" value="GHL15"/>
    <property type="match status" value="1"/>
</dbReference>
<dbReference type="Gene3D" id="3.20.20.70">
    <property type="entry name" value="Aldolase class I"/>
    <property type="match status" value="1"/>
</dbReference>
<name>A0ABY8VGE4_9CORY</name>
<dbReference type="RefSeq" id="WP_284825557.1">
    <property type="nucleotide sequence ID" value="NZ_CP126969.1"/>
</dbReference>
<sequence>MPCLAWLRNGNPIEPEEVQQAAGKFRVAIVQPWETEAARYLSEHGTTVLAYQCLSSVRVYEPGPVFSSGLSAAQASALGTNTGMEWQGYPGHFQQEVWRDDYADAWVNNVVSLIDESPFDGVFADNDVFDDYYGTGIDIRLMRRGLDALITKAGQALNDRGKLLIPNIAEGRVKPGRWRSHARFGGGFEECLFAWGTEPGERLSLDDMLAQVDQLHGPGLVIARIPGTNVELALAAAWVFAPQADLAVTATWNDHADAMPWTPLGDVDLGDPLSPLFTTHEPGQYSREFTGGRAVVDLNTLTGSIEIYA</sequence>
<organism evidence="1 2">
    <name type="scientific">Corynebacterium breve</name>
    <dbReference type="NCBI Taxonomy" id="3049799"/>
    <lineage>
        <taxon>Bacteria</taxon>
        <taxon>Bacillati</taxon>
        <taxon>Actinomycetota</taxon>
        <taxon>Actinomycetes</taxon>
        <taxon>Mycobacteriales</taxon>
        <taxon>Corynebacteriaceae</taxon>
        <taxon>Corynebacterium</taxon>
    </lineage>
</organism>
<dbReference type="InterPro" id="IPR029455">
    <property type="entry name" value="GHL15"/>
</dbReference>
<accession>A0ABY8VGE4</accession>
<dbReference type="Proteomes" id="UP001225598">
    <property type="component" value="Chromosome"/>
</dbReference>
<dbReference type="GO" id="GO:0016787">
    <property type="term" value="F:hydrolase activity"/>
    <property type="evidence" value="ECO:0007669"/>
    <property type="project" value="UniProtKB-KW"/>
</dbReference>
<gene>
    <name evidence="1" type="ORF">QP027_01905</name>
</gene>
<keyword evidence="2" id="KW-1185">Reference proteome</keyword>
<evidence type="ECO:0000313" key="2">
    <source>
        <dbReference type="Proteomes" id="UP001225598"/>
    </source>
</evidence>
<protein>
    <submittedName>
        <fullName evidence="1">Glycoside hydrolase</fullName>
    </submittedName>
</protein>
<dbReference type="EMBL" id="CP126969">
    <property type="protein sequence ID" value="WIM68177.1"/>
    <property type="molecule type" value="Genomic_DNA"/>
</dbReference>